<accession>A0ABY4S4F7</accession>
<protein>
    <submittedName>
        <fullName evidence="3">DUF3391 domain-containing protein</fullName>
    </submittedName>
</protein>
<evidence type="ECO:0000313" key="3">
    <source>
        <dbReference type="EMBL" id="URI07873.1"/>
    </source>
</evidence>
<feature type="region of interest" description="Disordered" evidence="1">
    <location>
        <begin position="51"/>
        <end position="79"/>
    </location>
</feature>
<dbReference type="EMBL" id="CP097635">
    <property type="protein sequence ID" value="URI07873.1"/>
    <property type="molecule type" value="Genomic_DNA"/>
</dbReference>
<organism evidence="3 4">
    <name type="scientific">Aquincola tertiaricarbonis</name>
    <dbReference type="NCBI Taxonomy" id="391953"/>
    <lineage>
        <taxon>Bacteria</taxon>
        <taxon>Pseudomonadati</taxon>
        <taxon>Pseudomonadota</taxon>
        <taxon>Betaproteobacteria</taxon>
        <taxon>Burkholderiales</taxon>
        <taxon>Sphaerotilaceae</taxon>
        <taxon>Aquincola</taxon>
    </lineage>
</organism>
<proteinExistence type="predicted"/>
<feature type="domain" description="DUF3391" evidence="2">
    <location>
        <begin position="1"/>
        <end position="63"/>
    </location>
</feature>
<gene>
    <name evidence="3" type="ORF">MW290_04600</name>
</gene>
<evidence type="ECO:0000256" key="1">
    <source>
        <dbReference type="SAM" id="MobiDB-lite"/>
    </source>
</evidence>
<evidence type="ECO:0000313" key="4">
    <source>
        <dbReference type="Proteomes" id="UP001056201"/>
    </source>
</evidence>
<dbReference type="InterPro" id="IPR021812">
    <property type="entry name" value="DUF3391"/>
</dbReference>
<feature type="compositionally biased region" description="Polar residues" evidence="1">
    <location>
        <begin position="51"/>
        <end position="68"/>
    </location>
</feature>
<evidence type="ECO:0000259" key="2">
    <source>
        <dbReference type="Pfam" id="PF11871"/>
    </source>
</evidence>
<dbReference type="Pfam" id="PF11871">
    <property type="entry name" value="DUF3391"/>
    <property type="match status" value="1"/>
</dbReference>
<reference evidence="3" key="1">
    <citation type="submission" date="2022-05" db="EMBL/GenBank/DDBJ databases">
        <title>An RpoN-dependent PEP-CTERM gene is involved in floc formation of an Aquincola tertiaricarbonis strain.</title>
        <authorList>
            <person name="Qiu D."/>
            <person name="Xia M."/>
        </authorList>
    </citation>
    <scope>NUCLEOTIDE SEQUENCE</scope>
    <source>
        <strain evidence="3">RN12</strain>
    </source>
</reference>
<dbReference type="Proteomes" id="UP001056201">
    <property type="component" value="Chromosome 1"/>
</dbReference>
<sequence length="79" mass="8939">MHLHAFDSSWVRHPFWKSRFVLTDPDDLRAAHGSGINECWIDTSLGLDVGTSRSQPLSHPSQRLTSRAQPPLRALALHR</sequence>
<name>A0ABY4S4F7_AQUTE</name>
<keyword evidence="4" id="KW-1185">Reference proteome</keyword>